<feature type="domain" description="Reverse transcriptase zinc-binding" evidence="2">
    <location>
        <begin position="46"/>
        <end position="113"/>
    </location>
</feature>
<evidence type="ECO:0000313" key="3">
    <source>
        <dbReference type="EMBL" id="GJS62465.1"/>
    </source>
</evidence>
<feature type="non-terminal residue" evidence="3">
    <location>
        <position position="1"/>
    </location>
</feature>
<keyword evidence="1" id="KW-1133">Transmembrane helix</keyword>
<name>A0ABQ4XBQ6_9ASTR</name>
<protein>
    <submittedName>
        <fullName evidence="3">RNA-directed DNA polymerase, eukaryota</fullName>
    </submittedName>
</protein>
<dbReference type="Proteomes" id="UP001151760">
    <property type="component" value="Unassembled WGS sequence"/>
</dbReference>
<feature type="transmembrane region" description="Helical" evidence="1">
    <location>
        <begin position="265"/>
        <end position="283"/>
    </location>
</feature>
<reference evidence="3" key="1">
    <citation type="journal article" date="2022" name="Int. J. Mol. Sci.">
        <title>Draft Genome of Tanacetum Coccineum: Genomic Comparison of Closely Related Tanacetum-Family Plants.</title>
        <authorList>
            <person name="Yamashiro T."/>
            <person name="Shiraishi A."/>
            <person name="Nakayama K."/>
            <person name="Satake H."/>
        </authorList>
    </citation>
    <scope>NUCLEOTIDE SEQUENCE</scope>
</reference>
<keyword evidence="4" id="KW-1185">Reference proteome</keyword>
<keyword evidence="1" id="KW-0472">Membrane</keyword>
<evidence type="ECO:0000259" key="2">
    <source>
        <dbReference type="Pfam" id="PF13966"/>
    </source>
</evidence>
<feature type="transmembrane region" description="Helical" evidence="1">
    <location>
        <begin position="186"/>
        <end position="206"/>
    </location>
</feature>
<keyword evidence="3" id="KW-0695">RNA-directed DNA polymerase</keyword>
<evidence type="ECO:0000256" key="1">
    <source>
        <dbReference type="SAM" id="Phobius"/>
    </source>
</evidence>
<dbReference type="GO" id="GO:0003964">
    <property type="term" value="F:RNA-directed DNA polymerase activity"/>
    <property type="evidence" value="ECO:0007669"/>
    <property type="project" value="UniProtKB-KW"/>
</dbReference>
<proteinExistence type="predicted"/>
<feature type="transmembrane region" description="Helical" evidence="1">
    <location>
        <begin position="240"/>
        <end position="259"/>
    </location>
</feature>
<feature type="transmembrane region" description="Helical" evidence="1">
    <location>
        <begin position="150"/>
        <end position="166"/>
    </location>
</feature>
<keyword evidence="3" id="KW-0548">Nucleotidyltransferase</keyword>
<reference evidence="3" key="2">
    <citation type="submission" date="2022-01" db="EMBL/GenBank/DDBJ databases">
        <authorList>
            <person name="Yamashiro T."/>
            <person name="Shiraishi A."/>
            <person name="Satake H."/>
            <person name="Nakayama K."/>
        </authorList>
    </citation>
    <scope>NUCLEOTIDE SEQUENCE</scope>
</reference>
<evidence type="ECO:0000313" key="4">
    <source>
        <dbReference type="Proteomes" id="UP001151760"/>
    </source>
</evidence>
<feature type="transmembrane region" description="Helical" evidence="1">
    <location>
        <begin position="322"/>
        <end position="343"/>
    </location>
</feature>
<keyword evidence="1" id="KW-0812">Transmembrane</keyword>
<gene>
    <name evidence="3" type="ORF">Tco_0657249</name>
</gene>
<sequence length="344" mass="38639">LSLLHDLISSTLLSNVEDRWVWNLNGSGLFRVSDIRNLVDETFLPKDEVATRWIKYIPIKINIFAWKVRLDRLPTRLNLVHRGVQVTSLACPVCSTSHENTSHILFSCSMASDIARLISRWWDLGWSPLGSYAEWLSWFKDIRMGSKLKSMLEGVFFVSWWCIWNYRNQLLFASRKPRKNVIFDDIVLALVVLLFLPVFVPLFGFVELGDPLVKFSISSKVSVLDLLALLLAVRFRSLPLGGSVAVLTFSSLALSSLGFDSLAHLQSIIVWVGLCFCSAGGVVGKVLGQLQVPHLGLSFVCWLLVLVTSSWFISLSPVELRCSWFCLEQVIASGVICYVASLLL</sequence>
<organism evidence="3 4">
    <name type="scientific">Tanacetum coccineum</name>
    <dbReference type="NCBI Taxonomy" id="301880"/>
    <lineage>
        <taxon>Eukaryota</taxon>
        <taxon>Viridiplantae</taxon>
        <taxon>Streptophyta</taxon>
        <taxon>Embryophyta</taxon>
        <taxon>Tracheophyta</taxon>
        <taxon>Spermatophyta</taxon>
        <taxon>Magnoliopsida</taxon>
        <taxon>eudicotyledons</taxon>
        <taxon>Gunneridae</taxon>
        <taxon>Pentapetalae</taxon>
        <taxon>asterids</taxon>
        <taxon>campanulids</taxon>
        <taxon>Asterales</taxon>
        <taxon>Asteraceae</taxon>
        <taxon>Asteroideae</taxon>
        <taxon>Anthemideae</taxon>
        <taxon>Anthemidinae</taxon>
        <taxon>Tanacetum</taxon>
    </lineage>
</organism>
<accession>A0ABQ4XBQ6</accession>
<dbReference type="Pfam" id="PF13966">
    <property type="entry name" value="zf-RVT"/>
    <property type="match status" value="1"/>
</dbReference>
<dbReference type="EMBL" id="BQNB010009362">
    <property type="protein sequence ID" value="GJS62465.1"/>
    <property type="molecule type" value="Genomic_DNA"/>
</dbReference>
<dbReference type="InterPro" id="IPR026960">
    <property type="entry name" value="RVT-Znf"/>
</dbReference>
<comment type="caution">
    <text evidence="3">The sequence shown here is derived from an EMBL/GenBank/DDBJ whole genome shotgun (WGS) entry which is preliminary data.</text>
</comment>
<feature type="transmembrane region" description="Helical" evidence="1">
    <location>
        <begin position="295"/>
        <end position="316"/>
    </location>
</feature>
<keyword evidence="3" id="KW-0808">Transferase</keyword>